<sequence length="405" mass="47067">MAWWVSWIAFTFVFLPHVCGLPAGTTGIMSTGCYIDMCMAVDSSESLTESGYKDEIHFLNNVVGYIRQMPEKVISNYAIVVFSTDVSVHLDFSPTQTDGEVWYKIGTIPYLRGRTNIPDAMEQCRRLLRQSPGSRLYKGDKAFAITMVLTDGMANAGNLTLKEAADNLKAEGVVTLAVGAGPGVNYTELLVIAQGRSSNIFHAQLVERLTDLVEDIGLRFCNGRLLGIDVAAGGGGISDNADRSKNHHNYLDNYYTNNDYDTDNYYTNNYDYTDNYYYTDNYDYTNNYDYTDNYNTDNYDYSNNFNTDNYDNTDNYYYTDNYNTDYYNTDYYDYTDNYYTDDYDNTNDYAYTNNYNYYTDDYDYIDDYDYTDNYYTDDYFNYYNTNYIYHTNHKYTTMARLHTSR</sequence>
<dbReference type="GeneID" id="106169231"/>
<feature type="chain" id="PRO_5015142628" evidence="1">
    <location>
        <begin position="21"/>
        <end position="405"/>
    </location>
</feature>
<keyword evidence="3" id="KW-1185">Reference proteome</keyword>
<dbReference type="Proteomes" id="UP000085678">
    <property type="component" value="Unplaced"/>
</dbReference>
<dbReference type="PANTHER" id="PTHR24020:SF20">
    <property type="entry name" value="PH DOMAIN-CONTAINING PROTEIN"/>
    <property type="match status" value="1"/>
</dbReference>
<evidence type="ECO:0000259" key="2">
    <source>
        <dbReference type="PROSITE" id="PS50234"/>
    </source>
</evidence>
<gene>
    <name evidence="4" type="primary">LOC106169231</name>
</gene>
<dbReference type="PANTHER" id="PTHR24020">
    <property type="entry name" value="COLLAGEN ALPHA"/>
    <property type="match status" value="1"/>
</dbReference>
<proteinExistence type="predicted"/>
<dbReference type="Pfam" id="PF00092">
    <property type="entry name" value="VWA"/>
    <property type="match status" value="1"/>
</dbReference>
<feature type="signal peptide" evidence="1">
    <location>
        <begin position="1"/>
        <end position="20"/>
    </location>
</feature>
<evidence type="ECO:0000256" key="1">
    <source>
        <dbReference type="SAM" id="SignalP"/>
    </source>
</evidence>
<reference evidence="4" key="1">
    <citation type="submission" date="2025-08" db="UniProtKB">
        <authorList>
            <consortium name="RefSeq"/>
        </authorList>
    </citation>
    <scope>IDENTIFICATION</scope>
    <source>
        <tissue evidence="4">Gonads</tissue>
    </source>
</reference>
<dbReference type="CDD" id="cd01450">
    <property type="entry name" value="vWFA_subfamily_ECM"/>
    <property type="match status" value="1"/>
</dbReference>
<keyword evidence="1" id="KW-0732">Signal</keyword>
<feature type="domain" description="VWFA" evidence="2">
    <location>
        <begin position="36"/>
        <end position="216"/>
    </location>
</feature>
<dbReference type="Gene3D" id="3.40.50.410">
    <property type="entry name" value="von Willebrand factor, type A domain"/>
    <property type="match status" value="1"/>
</dbReference>
<dbReference type="AlphaFoldDB" id="A0A2R2MN70"/>
<organism evidence="3 4">
    <name type="scientific">Lingula anatina</name>
    <name type="common">Brachiopod</name>
    <name type="synonym">Lingula unguis</name>
    <dbReference type="NCBI Taxonomy" id="7574"/>
    <lineage>
        <taxon>Eukaryota</taxon>
        <taxon>Metazoa</taxon>
        <taxon>Spiralia</taxon>
        <taxon>Lophotrochozoa</taxon>
        <taxon>Brachiopoda</taxon>
        <taxon>Linguliformea</taxon>
        <taxon>Lingulata</taxon>
        <taxon>Lingulida</taxon>
        <taxon>Linguloidea</taxon>
        <taxon>Lingulidae</taxon>
        <taxon>Lingula</taxon>
    </lineage>
</organism>
<dbReference type="SUPFAM" id="SSF53300">
    <property type="entry name" value="vWA-like"/>
    <property type="match status" value="1"/>
</dbReference>
<dbReference type="InterPro" id="IPR036465">
    <property type="entry name" value="vWFA_dom_sf"/>
</dbReference>
<dbReference type="InterPro" id="IPR050525">
    <property type="entry name" value="ECM_Assembly_Org"/>
</dbReference>
<dbReference type="PROSITE" id="PS50234">
    <property type="entry name" value="VWFA"/>
    <property type="match status" value="1"/>
</dbReference>
<accession>A0A2R2MN70</accession>
<dbReference type="RefSeq" id="XP_023931650.1">
    <property type="nucleotide sequence ID" value="XM_024075882.1"/>
</dbReference>
<protein>
    <submittedName>
        <fullName evidence="4">Uncharacterized protein LOC106169231</fullName>
    </submittedName>
</protein>
<dbReference type="SMART" id="SM00327">
    <property type="entry name" value="VWA"/>
    <property type="match status" value="1"/>
</dbReference>
<name>A0A2R2MN70_LINAN</name>
<evidence type="ECO:0000313" key="3">
    <source>
        <dbReference type="Proteomes" id="UP000085678"/>
    </source>
</evidence>
<evidence type="ECO:0000313" key="4">
    <source>
        <dbReference type="RefSeq" id="XP_023931650.1"/>
    </source>
</evidence>
<dbReference type="KEGG" id="lak:106169231"/>
<dbReference type="InterPro" id="IPR002035">
    <property type="entry name" value="VWF_A"/>
</dbReference>
<dbReference type="InParanoid" id="A0A2R2MN70"/>